<keyword evidence="2" id="KW-0808">Transferase</keyword>
<dbReference type="AlphaFoldDB" id="A0A7G2CSV4"/>
<dbReference type="PANTHER" id="PTHR13370">
    <property type="entry name" value="RNA METHYLASE-RELATED"/>
    <property type="match status" value="1"/>
</dbReference>
<dbReference type="PRINTS" id="PR00507">
    <property type="entry name" value="N12N6MTFRASE"/>
</dbReference>
<dbReference type="PROSITE" id="PS00092">
    <property type="entry name" value="N6_MTASE"/>
    <property type="match status" value="1"/>
</dbReference>
<dbReference type="GO" id="GO:0008168">
    <property type="term" value="F:methyltransferase activity"/>
    <property type="evidence" value="ECO:0007669"/>
    <property type="project" value="UniProtKB-KW"/>
</dbReference>
<feature type="compositionally biased region" description="Basic and acidic residues" evidence="3">
    <location>
        <begin position="519"/>
        <end position="540"/>
    </location>
</feature>
<dbReference type="InterPro" id="IPR002052">
    <property type="entry name" value="DNA_methylase_N6_adenine_CS"/>
</dbReference>
<reference evidence="5 6" key="1">
    <citation type="submission" date="2020-08" db="EMBL/GenBank/DDBJ databases">
        <authorList>
            <person name="Newling K."/>
            <person name="Davey J."/>
            <person name="Forrester S."/>
        </authorList>
    </citation>
    <scope>NUCLEOTIDE SEQUENCE [LARGE SCALE GENOMIC DNA]</scope>
    <source>
        <strain evidence="6">Crithidia deanei Carvalho (ATCC PRA-265)</strain>
    </source>
</reference>
<keyword evidence="1 5" id="KW-0489">Methyltransferase</keyword>
<evidence type="ECO:0000256" key="3">
    <source>
        <dbReference type="SAM" id="MobiDB-lite"/>
    </source>
</evidence>
<evidence type="ECO:0000256" key="2">
    <source>
        <dbReference type="ARBA" id="ARBA00022679"/>
    </source>
</evidence>
<evidence type="ECO:0000313" key="6">
    <source>
        <dbReference type="Proteomes" id="UP000515908"/>
    </source>
</evidence>
<dbReference type="VEuPathDB" id="TriTrypDB:ADEAN_000995300"/>
<dbReference type="InterPro" id="IPR000241">
    <property type="entry name" value="RlmKL-like_Mtase"/>
</dbReference>
<sequence>MKYFAVFGSEPSLFHFSAVEFLETARHFDLPITPYTLENSKPYAFLFGKEAAHFLVFECDNRELLSLVVSRCVLLKAVYVLLHAADTLESLLNRQQPSETLLVGEKESQFEDGDFSYRVETIGKRYAGEVKNEIIKKIVATSSMAADRPVNYTDPKHAYVVFIQHEVENAVRDSTSGQLDGAVLRVLHGVLFSTSNRGPMLHRYDLRRRPYIGTTSMPPEESLLMSNLCGVVRGSVVLDPFCGTGSILVAAAHYGAQTMGTDADGRAMRAGTNKGKVSPQLIQQRKLALACYSAEQLARLTPEELELPDMWTNFKVYGLPPPDRVRMNFSVWQQTWRSEGGLFDAILTDPPYGLREPRKKVGEGEGNKPASYSTHEVVLDLVLFAAEHLVVGGRLAFWHPTTDHYTDDELPSHPSMKIQLNLPQRISLKVVRRLVVMEKTSPPPLPRPTREECAPKRCAEDLHQLMHQTEAVDNEDYNKYREKKKKRWAAAEGYRAQQQNSNGEEDNETEGRPRRRRKVETQEEIVKNRERKIKEREEKQLASQRNNAELHKKTSPS</sequence>
<dbReference type="SUPFAM" id="SSF53335">
    <property type="entry name" value="S-adenosyl-L-methionine-dependent methyltransferases"/>
    <property type="match status" value="2"/>
</dbReference>
<organism evidence="5 6">
    <name type="scientific">Angomonas deanei</name>
    <dbReference type="NCBI Taxonomy" id="59799"/>
    <lineage>
        <taxon>Eukaryota</taxon>
        <taxon>Discoba</taxon>
        <taxon>Euglenozoa</taxon>
        <taxon>Kinetoplastea</taxon>
        <taxon>Metakinetoplastina</taxon>
        <taxon>Trypanosomatida</taxon>
        <taxon>Trypanosomatidae</taxon>
        <taxon>Strigomonadinae</taxon>
        <taxon>Angomonas</taxon>
    </lineage>
</organism>
<feature type="region of interest" description="Disordered" evidence="3">
    <location>
        <begin position="488"/>
        <end position="557"/>
    </location>
</feature>
<protein>
    <submittedName>
        <fullName evidence="5">RNA methylase family UPF0020, putative</fullName>
    </submittedName>
</protein>
<dbReference type="GO" id="GO:0032259">
    <property type="term" value="P:methylation"/>
    <property type="evidence" value="ECO:0007669"/>
    <property type="project" value="UniProtKB-KW"/>
</dbReference>
<proteinExistence type="predicted"/>
<dbReference type="Pfam" id="PF01170">
    <property type="entry name" value="UPF0020"/>
    <property type="match status" value="1"/>
</dbReference>
<feature type="domain" description="Ribosomal RNA large subunit methyltransferase K/L-like methyltransferase" evidence="4">
    <location>
        <begin position="208"/>
        <end position="259"/>
    </location>
</feature>
<evidence type="ECO:0000259" key="4">
    <source>
        <dbReference type="Pfam" id="PF01170"/>
    </source>
</evidence>
<dbReference type="Proteomes" id="UP000515908">
    <property type="component" value="Chromosome 26"/>
</dbReference>
<gene>
    <name evidence="5" type="ORF">ADEAN_000995300</name>
</gene>
<dbReference type="GO" id="GO:0005737">
    <property type="term" value="C:cytoplasm"/>
    <property type="evidence" value="ECO:0007669"/>
    <property type="project" value="TreeGrafter"/>
</dbReference>
<evidence type="ECO:0000256" key="1">
    <source>
        <dbReference type="ARBA" id="ARBA00022603"/>
    </source>
</evidence>
<dbReference type="PANTHER" id="PTHR13370:SF3">
    <property type="entry name" value="TRNA (GUANINE(10)-N2)-METHYLTRANSFERASE HOMOLOG"/>
    <property type="match status" value="1"/>
</dbReference>
<dbReference type="InterPro" id="IPR029063">
    <property type="entry name" value="SAM-dependent_MTases_sf"/>
</dbReference>
<keyword evidence="6" id="KW-1185">Reference proteome</keyword>
<dbReference type="GO" id="GO:0003676">
    <property type="term" value="F:nucleic acid binding"/>
    <property type="evidence" value="ECO:0007669"/>
    <property type="project" value="InterPro"/>
</dbReference>
<dbReference type="Gene3D" id="3.40.50.150">
    <property type="entry name" value="Vaccinia Virus protein VP39"/>
    <property type="match status" value="1"/>
</dbReference>
<dbReference type="GO" id="GO:0043527">
    <property type="term" value="C:tRNA methyltransferase complex"/>
    <property type="evidence" value="ECO:0007669"/>
    <property type="project" value="UniProtKB-ARBA"/>
</dbReference>
<feature type="compositionally biased region" description="Basic and acidic residues" evidence="3">
    <location>
        <begin position="548"/>
        <end position="557"/>
    </location>
</feature>
<dbReference type="OrthoDB" id="333024at2759"/>
<evidence type="ECO:0000313" key="5">
    <source>
        <dbReference type="EMBL" id="CAD2222409.1"/>
    </source>
</evidence>
<accession>A0A7G2CSV4</accession>
<dbReference type="EMBL" id="LR877170">
    <property type="protein sequence ID" value="CAD2222409.1"/>
    <property type="molecule type" value="Genomic_DNA"/>
</dbReference>
<name>A0A7G2CSV4_9TRYP</name>